<evidence type="ECO:0000256" key="13">
    <source>
        <dbReference type="ARBA" id="ARBA00022842"/>
    </source>
</evidence>
<dbReference type="GO" id="GO:0004326">
    <property type="term" value="F:tetrahydrofolylpolyglutamate synthase activity"/>
    <property type="evidence" value="ECO:0007669"/>
    <property type="project" value="UniProtKB-EC"/>
</dbReference>
<dbReference type="PANTHER" id="PTHR11136">
    <property type="entry name" value="FOLYLPOLYGLUTAMATE SYNTHASE-RELATED"/>
    <property type="match status" value="1"/>
</dbReference>
<dbReference type="NCBIfam" id="TIGR01499">
    <property type="entry name" value="folC"/>
    <property type="match status" value="1"/>
</dbReference>
<keyword evidence="9 18" id="KW-0436">Ligase</keyword>
<dbReference type="Pfam" id="PF02875">
    <property type="entry name" value="Mur_ligase_C"/>
    <property type="match status" value="1"/>
</dbReference>
<dbReference type="PIRSF" id="PIRSF001563">
    <property type="entry name" value="Folylpolyglu_synth"/>
    <property type="match status" value="1"/>
</dbReference>
<evidence type="ECO:0000256" key="3">
    <source>
        <dbReference type="ARBA" id="ARBA00005150"/>
    </source>
</evidence>
<dbReference type="EC" id="6.3.2.17" evidence="7"/>
<dbReference type="Pfam" id="PF08245">
    <property type="entry name" value="Mur_ligase_M"/>
    <property type="match status" value="1"/>
</dbReference>
<evidence type="ECO:0000256" key="2">
    <source>
        <dbReference type="ARBA" id="ARBA00004799"/>
    </source>
</evidence>
<evidence type="ECO:0000256" key="6">
    <source>
        <dbReference type="ARBA" id="ARBA00013023"/>
    </source>
</evidence>
<comment type="cofactor">
    <cofactor evidence="1">
        <name>Mg(2+)</name>
        <dbReference type="ChEBI" id="CHEBI:18420"/>
    </cofactor>
</comment>
<dbReference type="Gene3D" id="3.90.190.20">
    <property type="entry name" value="Mur ligase, C-terminal domain"/>
    <property type="match status" value="1"/>
</dbReference>
<evidence type="ECO:0000256" key="14">
    <source>
        <dbReference type="ARBA" id="ARBA00022909"/>
    </source>
</evidence>
<evidence type="ECO:0000256" key="12">
    <source>
        <dbReference type="ARBA" id="ARBA00022840"/>
    </source>
</evidence>
<keyword evidence="11 18" id="KW-0547">Nucleotide-binding</keyword>
<dbReference type="InterPro" id="IPR018109">
    <property type="entry name" value="Folylpolyglutamate_synth_CS"/>
</dbReference>
<dbReference type="PROSITE" id="PS01011">
    <property type="entry name" value="FOLYLPOLYGLU_SYNT_1"/>
    <property type="match status" value="1"/>
</dbReference>
<dbReference type="GO" id="GO:0005737">
    <property type="term" value="C:cytoplasm"/>
    <property type="evidence" value="ECO:0007669"/>
    <property type="project" value="TreeGrafter"/>
</dbReference>
<evidence type="ECO:0000313" key="21">
    <source>
        <dbReference type="EMBL" id="QUL99596.1"/>
    </source>
</evidence>
<feature type="domain" description="Mur ligase central" evidence="20">
    <location>
        <begin position="50"/>
        <end position="280"/>
    </location>
</feature>
<protein>
    <recommendedName>
        <fullName evidence="8">Dihydrofolate synthase/folylpolyglutamate synthase</fullName>
        <ecNumber evidence="6">6.3.2.12</ecNumber>
        <ecNumber evidence="7">6.3.2.17</ecNumber>
    </recommendedName>
    <alternativeName>
        <fullName evidence="15">Tetrahydrofolylpolyglutamate synthase</fullName>
    </alternativeName>
</protein>
<evidence type="ECO:0000259" key="19">
    <source>
        <dbReference type="Pfam" id="PF02875"/>
    </source>
</evidence>
<evidence type="ECO:0000256" key="1">
    <source>
        <dbReference type="ARBA" id="ARBA00001946"/>
    </source>
</evidence>
<comment type="similarity">
    <text evidence="4 18">Belongs to the folylpolyglutamate synthase family.</text>
</comment>
<comment type="pathway">
    <text evidence="3">Cofactor biosynthesis; tetrahydrofolylpolyglutamate biosynthesis.</text>
</comment>
<evidence type="ECO:0000256" key="11">
    <source>
        <dbReference type="ARBA" id="ARBA00022741"/>
    </source>
</evidence>
<dbReference type="EMBL" id="CP062796">
    <property type="protein sequence ID" value="QUL99596.1"/>
    <property type="molecule type" value="Genomic_DNA"/>
</dbReference>
<keyword evidence="13" id="KW-0460">Magnesium</keyword>
<evidence type="ECO:0000256" key="18">
    <source>
        <dbReference type="PIRNR" id="PIRNR001563"/>
    </source>
</evidence>
<dbReference type="SUPFAM" id="SSF53623">
    <property type="entry name" value="MurD-like peptide ligases, catalytic domain"/>
    <property type="match status" value="1"/>
</dbReference>
<dbReference type="InterPro" id="IPR004101">
    <property type="entry name" value="Mur_ligase_C"/>
</dbReference>
<dbReference type="InterPro" id="IPR001645">
    <property type="entry name" value="Folylpolyglutamate_synth"/>
</dbReference>
<comment type="subunit">
    <text evidence="5">Monomer.</text>
</comment>
<evidence type="ECO:0000256" key="8">
    <source>
        <dbReference type="ARBA" id="ARBA00019357"/>
    </source>
</evidence>
<name>A0AAT9LDY8_9FIRM</name>
<evidence type="ECO:0000256" key="5">
    <source>
        <dbReference type="ARBA" id="ARBA00011245"/>
    </source>
</evidence>
<dbReference type="GO" id="GO:0008841">
    <property type="term" value="F:dihydrofolate synthase activity"/>
    <property type="evidence" value="ECO:0007669"/>
    <property type="project" value="UniProtKB-EC"/>
</dbReference>
<feature type="domain" description="Mur ligase C-terminal" evidence="19">
    <location>
        <begin position="311"/>
        <end position="429"/>
    </location>
</feature>
<dbReference type="PANTHER" id="PTHR11136:SF0">
    <property type="entry name" value="DIHYDROFOLATE SYNTHETASE-RELATED"/>
    <property type="match status" value="1"/>
</dbReference>
<evidence type="ECO:0000256" key="16">
    <source>
        <dbReference type="ARBA" id="ARBA00047493"/>
    </source>
</evidence>
<dbReference type="InterPro" id="IPR013221">
    <property type="entry name" value="Mur_ligase_cen"/>
</dbReference>
<comment type="pathway">
    <text evidence="2">Cofactor biosynthesis; tetrahydrofolate biosynthesis; 7,8-dihydrofolate from 2-amino-4-hydroxy-6-hydroxymethyl-7,8-dihydropteridine diphosphate and 4-aminobenzoate: step 2/2.</text>
</comment>
<dbReference type="InterPro" id="IPR036615">
    <property type="entry name" value="Mur_ligase_C_dom_sf"/>
</dbReference>
<dbReference type="FunFam" id="3.40.1190.10:FF:000004">
    <property type="entry name" value="Dihydrofolate synthase/folylpolyglutamate synthase"/>
    <property type="match status" value="1"/>
</dbReference>
<evidence type="ECO:0000259" key="20">
    <source>
        <dbReference type="Pfam" id="PF08245"/>
    </source>
</evidence>
<keyword evidence="10" id="KW-0479">Metal-binding</keyword>
<evidence type="ECO:0000256" key="4">
    <source>
        <dbReference type="ARBA" id="ARBA00008276"/>
    </source>
</evidence>
<sequence length="452" mass="49908">MTLSEESKYQKALEWIHSTARFGSRLGLERISKLLTLLGNPERSCKFVHITGTNGKGSVTAFVASVLKEAGYRTGMYTSPYLEDFRERIMINGKKIPKKALVDLVDEVRPRVEQMVAEGYEHPTEFEINTALGFLYFSREGCDYVALEVGLGGRFDATNVVTPAVSVITTIGYDHMDRLGNTLAQIAFEKAGIIKPGIPVVTGALEDEPFEVIRKKALELNSRLITVGRTPWATVTWEEVSYSLDGQEINVYGPDFTYRNLKVPLLGRHQQQNASIAVAALHAAAPANRERRIYLDEKAISVGIERTVWPGRLEVLHRNPMIILDGAHNPQGAKVLAEAIAGIPRRRLICVYGILGDKCYEEATAHVIPQCDEVIVTRPHTPRALDPGILAGEVKKYCPNVTVESDSNKALDLALNRASEDDAILCCGSLYLVGPARTFIRQRFGISPYGGE</sequence>
<dbReference type="GO" id="GO:0046872">
    <property type="term" value="F:metal ion binding"/>
    <property type="evidence" value="ECO:0007669"/>
    <property type="project" value="UniProtKB-KW"/>
</dbReference>
<dbReference type="Gene3D" id="3.40.1190.10">
    <property type="entry name" value="Mur-like, catalytic domain"/>
    <property type="match status" value="1"/>
</dbReference>
<evidence type="ECO:0000256" key="15">
    <source>
        <dbReference type="ARBA" id="ARBA00030592"/>
    </source>
</evidence>
<comment type="catalytic activity">
    <reaction evidence="17">
        <text>7,8-dihydropteroate + L-glutamate + ATP = 7,8-dihydrofolate + ADP + phosphate + H(+)</text>
        <dbReference type="Rhea" id="RHEA:23584"/>
        <dbReference type="ChEBI" id="CHEBI:15378"/>
        <dbReference type="ChEBI" id="CHEBI:17839"/>
        <dbReference type="ChEBI" id="CHEBI:29985"/>
        <dbReference type="ChEBI" id="CHEBI:30616"/>
        <dbReference type="ChEBI" id="CHEBI:43474"/>
        <dbReference type="ChEBI" id="CHEBI:57451"/>
        <dbReference type="ChEBI" id="CHEBI:456216"/>
        <dbReference type="EC" id="6.3.2.12"/>
    </reaction>
</comment>
<dbReference type="SUPFAM" id="SSF53244">
    <property type="entry name" value="MurD-like peptide ligases, peptide-binding domain"/>
    <property type="match status" value="1"/>
</dbReference>
<accession>A0AAT9LDY8</accession>
<dbReference type="KEGG" id="fcz:IMF26_05530"/>
<evidence type="ECO:0000256" key="9">
    <source>
        <dbReference type="ARBA" id="ARBA00022598"/>
    </source>
</evidence>
<dbReference type="GO" id="GO:0046656">
    <property type="term" value="P:folic acid biosynthetic process"/>
    <property type="evidence" value="ECO:0007669"/>
    <property type="project" value="UniProtKB-KW"/>
</dbReference>
<dbReference type="AlphaFoldDB" id="A0AAT9LDY8"/>
<dbReference type="GO" id="GO:0005524">
    <property type="term" value="F:ATP binding"/>
    <property type="evidence" value="ECO:0007669"/>
    <property type="project" value="UniProtKB-KW"/>
</dbReference>
<evidence type="ECO:0000256" key="17">
    <source>
        <dbReference type="ARBA" id="ARBA00049161"/>
    </source>
</evidence>
<comment type="catalytic activity">
    <reaction evidence="16">
        <text>(6S)-5,6,7,8-tetrahydrofolyl-(gamma-L-Glu)(n) + L-glutamate + ATP = (6S)-5,6,7,8-tetrahydrofolyl-(gamma-L-Glu)(n+1) + ADP + phosphate + H(+)</text>
        <dbReference type="Rhea" id="RHEA:10580"/>
        <dbReference type="Rhea" id="RHEA-COMP:14738"/>
        <dbReference type="Rhea" id="RHEA-COMP:14740"/>
        <dbReference type="ChEBI" id="CHEBI:15378"/>
        <dbReference type="ChEBI" id="CHEBI:29985"/>
        <dbReference type="ChEBI" id="CHEBI:30616"/>
        <dbReference type="ChEBI" id="CHEBI:43474"/>
        <dbReference type="ChEBI" id="CHEBI:141005"/>
        <dbReference type="ChEBI" id="CHEBI:456216"/>
        <dbReference type="EC" id="6.3.2.17"/>
    </reaction>
</comment>
<proteinExistence type="inferred from homology"/>
<evidence type="ECO:0000256" key="7">
    <source>
        <dbReference type="ARBA" id="ARBA00013025"/>
    </source>
</evidence>
<gene>
    <name evidence="21" type="ORF">IMF26_05530</name>
</gene>
<keyword evidence="12 18" id="KW-0067">ATP-binding</keyword>
<reference evidence="21" key="1">
    <citation type="submission" date="2020-10" db="EMBL/GenBank/DDBJ databases">
        <authorList>
            <person name="Kadnikov V."/>
            <person name="Beletsky A.V."/>
            <person name="Mardanov A.V."/>
            <person name="Karnachuk O.V."/>
            <person name="Ravin N.V."/>
        </authorList>
    </citation>
    <scope>NUCLEOTIDE SEQUENCE</scope>
    <source>
        <strain evidence="21">Bu02</strain>
    </source>
</reference>
<dbReference type="InterPro" id="IPR036565">
    <property type="entry name" value="Mur-like_cat_sf"/>
</dbReference>
<organism evidence="21">
    <name type="scientific">Candidatus Fermentithermobacillus carboniphilus</name>
    <dbReference type="NCBI Taxonomy" id="3085328"/>
    <lineage>
        <taxon>Bacteria</taxon>
        <taxon>Bacillati</taxon>
        <taxon>Bacillota</taxon>
        <taxon>Candidatus Fermentithermobacillia</taxon>
        <taxon>Candidatus Fermentithermobacillales</taxon>
        <taxon>Candidatus Fermentithermobacillaceae</taxon>
        <taxon>Candidatus Fermentithermobacillus</taxon>
    </lineage>
</organism>
<dbReference type="EC" id="6.3.2.12" evidence="6"/>
<evidence type="ECO:0000256" key="10">
    <source>
        <dbReference type="ARBA" id="ARBA00022723"/>
    </source>
</evidence>
<keyword evidence="14" id="KW-0289">Folate biosynthesis</keyword>
<reference evidence="21" key="2">
    <citation type="journal article" date="2023" name="Biology">
        <title>Prokaryotic Life Associated with Coal-Fire Gas Vents Revealed by Metagenomics.</title>
        <authorList>
            <person name="Kadnikov V.V."/>
            <person name="Mardanov A.V."/>
            <person name="Beletsky A.V."/>
            <person name="Karnachuk O.V."/>
            <person name="Ravin N.V."/>
        </authorList>
    </citation>
    <scope>NUCLEOTIDE SEQUENCE</scope>
    <source>
        <strain evidence="21">Bu02</strain>
    </source>
</reference>